<dbReference type="InterPro" id="IPR036380">
    <property type="entry name" value="Isochorismatase-like_sf"/>
</dbReference>
<accession>A0A0D1Y725</accession>
<dbReference type="RefSeq" id="XP_016228070.1">
    <property type="nucleotide sequence ID" value="XM_016364421.1"/>
</dbReference>
<dbReference type="InterPro" id="IPR000868">
    <property type="entry name" value="Isochorismatase-like_dom"/>
</dbReference>
<dbReference type="InterPro" id="IPR050272">
    <property type="entry name" value="Isochorismatase-like_hydrls"/>
</dbReference>
<gene>
    <name evidence="4" type="ORF">PV10_00358</name>
</gene>
<keyword evidence="2" id="KW-0378">Hydrolase</keyword>
<dbReference type="HOGENOM" id="CLU_068979_7_1_1"/>
<organism evidence="4 5">
    <name type="scientific">Exophiala mesophila</name>
    <name type="common">Black yeast-like fungus</name>
    <dbReference type="NCBI Taxonomy" id="212818"/>
    <lineage>
        <taxon>Eukaryota</taxon>
        <taxon>Fungi</taxon>
        <taxon>Dikarya</taxon>
        <taxon>Ascomycota</taxon>
        <taxon>Pezizomycotina</taxon>
        <taxon>Eurotiomycetes</taxon>
        <taxon>Chaetothyriomycetidae</taxon>
        <taxon>Chaetothyriales</taxon>
        <taxon>Herpotrichiellaceae</taxon>
        <taxon>Exophiala</taxon>
    </lineage>
</organism>
<dbReference type="OMA" id="VCNAYWS"/>
<sequence length="270" mass="29800">MAATPHGPKISLKTWRRASEYMLACAQNSRQNHPVKKLAIFQTMSSAKPHFPTEGALRFGKRPALIVIDVCNAYLTPESPLYAPDRFSAALNVIEQTIELFRSLNLPIVFTKISLGTAGAGGLWFTEKLPNIIPCFMEGSELGQYPSTSKVCRYRADRPRVEFELSKQFSSCFFGTALSSLLVSMGVETTVIVGFSTSGCVRATALDAIQNGFRPFVIRDACGDRDEVVHSSNLFDIQAKIAEVISSDQLADEMKHLDKFCQDTGSFRKT</sequence>
<evidence type="ECO:0000313" key="4">
    <source>
        <dbReference type="EMBL" id="KIV96496.1"/>
    </source>
</evidence>
<evidence type="ECO:0000256" key="1">
    <source>
        <dbReference type="ARBA" id="ARBA00006336"/>
    </source>
</evidence>
<evidence type="ECO:0000256" key="2">
    <source>
        <dbReference type="ARBA" id="ARBA00022801"/>
    </source>
</evidence>
<reference evidence="4 5" key="1">
    <citation type="submission" date="2015-01" db="EMBL/GenBank/DDBJ databases">
        <title>The Genome Sequence of Exophiala mesophila CBS40295.</title>
        <authorList>
            <consortium name="The Broad Institute Genomics Platform"/>
            <person name="Cuomo C."/>
            <person name="de Hoog S."/>
            <person name="Gorbushina A."/>
            <person name="Stielow B."/>
            <person name="Teixiera M."/>
            <person name="Abouelleil A."/>
            <person name="Chapman S.B."/>
            <person name="Priest M."/>
            <person name="Young S.K."/>
            <person name="Wortman J."/>
            <person name="Nusbaum C."/>
            <person name="Birren B."/>
        </authorList>
    </citation>
    <scope>NUCLEOTIDE SEQUENCE [LARGE SCALE GENOMIC DNA]</scope>
    <source>
        <strain evidence="4 5">CBS 40295</strain>
    </source>
</reference>
<dbReference type="AlphaFoldDB" id="A0A0D1Y725"/>
<evidence type="ECO:0000259" key="3">
    <source>
        <dbReference type="Pfam" id="PF00857"/>
    </source>
</evidence>
<dbReference type="OrthoDB" id="1739143at2759"/>
<dbReference type="STRING" id="212818.A0A0D1Y725"/>
<keyword evidence="5" id="KW-1185">Reference proteome</keyword>
<dbReference type="Gene3D" id="3.40.50.850">
    <property type="entry name" value="Isochorismatase-like"/>
    <property type="match status" value="1"/>
</dbReference>
<comment type="similarity">
    <text evidence="1">Belongs to the isochorismatase family.</text>
</comment>
<dbReference type="SUPFAM" id="SSF52499">
    <property type="entry name" value="Isochorismatase-like hydrolases"/>
    <property type="match status" value="1"/>
</dbReference>
<dbReference type="VEuPathDB" id="FungiDB:PV10_00358"/>
<proteinExistence type="inferred from homology"/>
<dbReference type="GO" id="GO:0016787">
    <property type="term" value="F:hydrolase activity"/>
    <property type="evidence" value="ECO:0007669"/>
    <property type="project" value="UniProtKB-KW"/>
</dbReference>
<dbReference type="Pfam" id="PF00857">
    <property type="entry name" value="Isochorismatase"/>
    <property type="match status" value="1"/>
</dbReference>
<dbReference type="GeneID" id="27318203"/>
<dbReference type="EMBL" id="KN847520">
    <property type="protein sequence ID" value="KIV96496.1"/>
    <property type="molecule type" value="Genomic_DNA"/>
</dbReference>
<evidence type="ECO:0000313" key="5">
    <source>
        <dbReference type="Proteomes" id="UP000054302"/>
    </source>
</evidence>
<feature type="domain" description="Isochorismatase-like" evidence="3">
    <location>
        <begin position="64"/>
        <end position="249"/>
    </location>
</feature>
<dbReference type="Proteomes" id="UP000054302">
    <property type="component" value="Unassembled WGS sequence"/>
</dbReference>
<dbReference type="PANTHER" id="PTHR43540">
    <property type="entry name" value="PEROXYUREIDOACRYLATE/UREIDOACRYLATE AMIDOHYDROLASE-RELATED"/>
    <property type="match status" value="1"/>
</dbReference>
<dbReference type="PANTHER" id="PTHR43540:SF1">
    <property type="entry name" value="ISOCHORISMATASE HYDROLASE"/>
    <property type="match status" value="1"/>
</dbReference>
<protein>
    <recommendedName>
        <fullName evidence="3">Isochorismatase-like domain-containing protein</fullName>
    </recommendedName>
</protein>
<name>A0A0D1Y725_EXOME</name>